<accession>A0A4V2JFI0</accession>
<protein>
    <recommendedName>
        <fullName evidence="4">DUF1795 domain-containing protein</fullName>
    </recommendedName>
</protein>
<evidence type="ECO:0000256" key="1">
    <source>
        <dbReference type="SAM" id="SignalP"/>
    </source>
</evidence>
<feature type="chain" id="PRO_5020787595" description="DUF1795 domain-containing protein" evidence="1">
    <location>
        <begin position="20"/>
        <end position="212"/>
    </location>
</feature>
<comment type="caution">
    <text evidence="2">The sequence shown here is derived from an EMBL/GenBank/DDBJ whole genome shotgun (WGS) entry which is preliminary data.</text>
</comment>
<organism evidence="2 3">
    <name type="scientific">Aquabacterium lacunae</name>
    <dbReference type="NCBI Taxonomy" id="2528630"/>
    <lineage>
        <taxon>Bacteria</taxon>
        <taxon>Pseudomonadati</taxon>
        <taxon>Pseudomonadota</taxon>
        <taxon>Betaproteobacteria</taxon>
        <taxon>Burkholderiales</taxon>
        <taxon>Aquabacterium</taxon>
    </lineage>
</organism>
<sequence length="212" mass="21772">MPPLLGLARRVVLALSVLAAIQGCDLSPSPSVSDTSASGASGASAVVAGASLPGGSASSALPPVAVNMAGAVVKEAPREGRAATQVAYGGAQTTESDVSVAYYPGARQDPSFGMRASTPMGQLAMVKLLTRDHPDQVLNFYREQVRGLWRGERTYSEGPGDDGKGLKLQAESLGGERTVAVTLSQDGPDMVIVIQSQYFAQPQTAEKASIAP</sequence>
<feature type="signal peptide" evidence="1">
    <location>
        <begin position="1"/>
        <end position="19"/>
    </location>
</feature>
<keyword evidence="1" id="KW-0732">Signal</keyword>
<dbReference type="Proteomes" id="UP000292120">
    <property type="component" value="Unassembled WGS sequence"/>
</dbReference>
<evidence type="ECO:0008006" key="4">
    <source>
        <dbReference type="Google" id="ProtNLM"/>
    </source>
</evidence>
<reference evidence="2 3" key="1">
    <citation type="submission" date="2019-02" db="EMBL/GenBank/DDBJ databases">
        <title>Aquabacterium sp. strain KMB7.</title>
        <authorList>
            <person name="Chen W.-M."/>
        </authorList>
    </citation>
    <scope>NUCLEOTIDE SEQUENCE [LARGE SCALE GENOMIC DNA]</scope>
    <source>
        <strain evidence="2 3">KMB7</strain>
    </source>
</reference>
<dbReference type="EMBL" id="SIXI01000004">
    <property type="protein sequence ID" value="TBO30080.1"/>
    <property type="molecule type" value="Genomic_DNA"/>
</dbReference>
<proteinExistence type="predicted"/>
<evidence type="ECO:0000313" key="2">
    <source>
        <dbReference type="EMBL" id="TBO30080.1"/>
    </source>
</evidence>
<dbReference type="AlphaFoldDB" id="A0A4V2JFI0"/>
<evidence type="ECO:0000313" key="3">
    <source>
        <dbReference type="Proteomes" id="UP000292120"/>
    </source>
</evidence>
<gene>
    <name evidence="2" type="ORF">EYS42_10240</name>
</gene>
<keyword evidence="3" id="KW-1185">Reference proteome</keyword>
<name>A0A4V2JFI0_9BURK</name>
<dbReference type="RefSeq" id="WP_130968074.1">
    <property type="nucleotide sequence ID" value="NZ_SIXI01000004.1"/>
</dbReference>